<dbReference type="InterPro" id="IPR005123">
    <property type="entry name" value="Oxoglu/Fe-dep_dioxygenase_dom"/>
</dbReference>
<organism evidence="3 4">
    <name type="scientific">Discostella pseudostelligera</name>
    <dbReference type="NCBI Taxonomy" id="259834"/>
    <lineage>
        <taxon>Eukaryota</taxon>
        <taxon>Sar</taxon>
        <taxon>Stramenopiles</taxon>
        <taxon>Ochrophyta</taxon>
        <taxon>Bacillariophyta</taxon>
        <taxon>Coscinodiscophyceae</taxon>
        <taxon>Thalassiosirophycidae</taxon>
        <taxon>Stephanodiscales</taxon>
        <taxon>Stephanodiscaceae</taxon>
        <taxon>Discostella</taxon>
    </lineage>
</organism>
<dbReference type="GO" id="GO:0046872">
    <property type="term" value="F:metal ion binding"/>
    <property type="evidence" value="ECO:0007669"/>
    <property type="project" value="UniProtKB-KW"/>
</dbReference>
<dbReference type="GO" id="GO:0016491">
    <property type="term" value="F:oxidoreductase activity"/>
    <property type="evidence" value="ECO:0007669"/>
    <property type="project" value="UniProtKB-KW"/>
</dbReference>
<dbReference type="AlphaFoldDB" id="A0ABD3MUF2"/>
<keyword evidence="1" id="KW-0408">Iron</keyword>
<keyword evidence="1" id="KW-0479">Metal-binding</keyword>
<comment type="caution">
    <text evidence="3">The sequence shown here is derived from an EMBL/GenBank/DDBJ whole genome shotgun (WGS) entry which is preliminary data.</text>
</comment>
<dbReference type="EMBL" id="JALLBG020000075">
    <property type="protein sequence ID" value="KAL3767553.1"/>
    <property type="molecule type" value="Genomic_DNA"/>
</dbReference>
<dbReference type="Gene3D" id="2.60.120.620">
    <property type="entry name" value="q2cbj1_9rhob like domain"/>
    <property type="match status" value="1"/>
</dbReference>
<dbReference type="Proteomes" id="UP001530293">
    <property type="component" value="Unassembled WGS sequence"/>
</dbReference>
<name>A0ABD3MUF2_9STRA</name>
<evidence type="ECO:0000313" key="3">
    <source>
        <dbReference type="EMBL" id="KAL3767553.1"/>
    </source>
</evidence>
<gene>
    <name evidence="3" type="ORF">ACHAWU_000216</name>
</gene>
<reference evidence="3 4" key="1">
    <citation type="submission" date="2024-10" db="EMBL/GenBank/DDBJ databases">
        <title>Updated reference genomes for cyclostephanoid diatoms.</title>
        <authorList>
            <person name="Roberts W.R."/>
            <person name="Alverson A.J."/>
        </authorList>
    </citation>
    <scope>NUCLEOTIDE SEQUENCE [LARGE SCALE GENOMIC DNA]</scope>
    <source>
        <strain evidence="3 4">AJA232-27</strain>
    </source>
</reference>
<dbReference type="PROSITE" id="PS51471">
    <property type="entry name" value="FE2OG_OXY"/>
    <property type="match status" value="1"/>
</dbReference>
<keyword evidence="1" id="KW-0560">Oxidoreductase</keyword>
<evidence type="ECO:0000259" key="2">
    <source>
        <dbReference type="PROSITE" id="PS51471"/>
    </source>
</evidence>
<keyword evidence="4" id="KW-1185">Reference proteome</keyword>
<sequence length="427" mass="48236">MIVETFFANNHVKCLSNCLLSASPRKMISQAMTLHATSTTHHAIPSAATLIAYNEESKHHIVTLPPFFPSEDQNYDAYPSPLHKVHVMPLLTDAETDNLLQLARTHATENKSWEQQDSSRHVSYPTVDFAVDECIELSHYLGASGIGFEERIFGALSLVYDVDAEDMSFLDLFCASYEAKECIDASNESGEDRNTMDHLDFHRDGSLLSFTVLLSPLDEFEGGGTIFDALGDIVPDNHETNSILQPSGVIQPPRAGYAVLHSGKLLHGGHMVTKGQRIVLVGFVDVHERNMKSGALGPAAKEWGRNDVRVFWNKRRHSLLEQQQRRNGGTREQPEWKLMSGKYLSKDTEERRLQTNKGRSYIDSNITMPANIVRNIEKRAGNALIRKRRLATEDKLLREYLLPRNERREKTDKEGQFVEVMDGLMFE</sequence>
<evidence type="ECO:0000313" key="4">
    <source>
        <dbReference type="Proteomes" id="UP001530293"/>
    </source>
</evidence>
<evidence type="ECO:0000256" key="1">
    <source>
        <dbReference type="RuleBase" id="RU003682"/>
    </source>
</evidence>
<comment type="similarity">
    <text evidence="1">Belongs to the iron/ascorbate-dependent oxidoreductase family.</text>
</comment>
<feature type="domain" description="Fe2OG dioxygenase" evidence="2">
    <location>
        <begin position="168"/>
        <end position="286"/>
    </location>
</feature>
<proteinExistence type="inferred from homology"/>
<protein>
    <recommendedName>
        <fullName evidence="2">Fe2OG dioxygenase domain-containing protein</fullName>
    </recommendedName>
</protein>
<accession>A0ABD3MUF2</accession>